<dbReference type="InterPro" id="IPR000916">
    <property type="entry name" value="Bet_v_I/MLP"/>
</dbReference>
<proteinExistence type="predicted"/>
<dbReference type="SMART" id="SM01037">
    <property type="entry name" value="Bet_v_1"/>
    <property type="match status" value="2"/>
</dbReference>
<feature type="domain" description="Bet v I/Major latex protein" evidence="1">
    <location>
        <begin position="153"/>
        <end position="302"/>
    </location>
</feature>
<dbReference type="Proteomes" id="UP001634393">
    <property type="component" value="Unassembled WGS sequence"/>
</dbReference>
<comment type="caution">
    <text evidence="2">The sequence shown here is derived from an EMBL/GenBank/DDBJ whole genome shotgun (WGS) entry which is preliminary data.</text>
</comment>
<keyword evidence="3" id="KW-1185">Reference proteome</keyword>
<dbReference type="AlphaFoldDB" id="A0ABD3TV58"/>
<dbReference type="InterPro" id="IPR051761">
    <property type="entry name" value="MLP-like_ligand-binding"/>
</dbReference>
<dbReference type="CDD" id="cd07816">
    <property type="entry name" value="Bet_v1-like"/>
    <property type="match status" value="2"/>
</dbReference>
<evidence type="ECO:0000313" key="2">
    <source>
        <dbReference type="EMBL" id="KAL3839898.1"/>
    </source>
</evidence>
<organism evidence="2 3">
    <name type="scientific">Penstemon smallii</name>
    <dbReference type="NCBI Taxonomy" id="265156"/>
    <lineage>
        <taxon>Eukaryota</taxon>
        <taxon>Viridiplantae</taxon>
        <taxon>Streptophyta</taxon>
        <taxon>Embryophyta</taxon>
        <taxon>Tracheophyta</taxon>
        <taxon>Spermatophyta</taxon>
        <taxon>Magnoliopsida</taxon>
        <taxon>eudicotyledons</taxon>
        <taxon>Gunneridae</taxon>
        <taxon>Pentapetalae</taxon>
        <taxon>asterids</taxon>
        <taxon>lamiids</taxon>
        <taxon>Lamiales</taxon>
        <taxon>Plantaginaceae</taxon>
        <taxon>Cheloneae</taxon>
        <taxon>Penstemon</taxon>
    </lineage>
</organism>
<gene>
    <name evidence="2" type="ORF">ACJIZ3_024489</name>
</gene>
<accession>A0ABD3TV58</accession>
<reference evidence="2 3" key="1">
    <citation type="submission" date="2024-12" db="EMBL/GenBank/DDBJ databases">
        <title>The unique morphological basis and parallel evolutionary history of personate flowers in Penstemon.</title>
        <authorList>
            <person name="Depatie T.H."/>
            <person name="Wessinger C.A."/>
        </authorList>
    </citation>
    <scope>NUCLEOTIDE SEQUENCE [LARGE SCALE GENOMIC DNA]</scope>
    <source>
        <strain evidence="2">WTNN_2</strain>
        <tissue evidence="2">Leaf</tissue>
    </source>
</reference>
<dbReference type="InterPro" id="IPR023393">
    <property type="entry name" value="START-like_dom_sf"/>
</dbReference>
<dbReference type="SUPFAM" id="SSF55961">
    <property type="entry name" value="Bet v1-like"/>
    <property type="match status" value="2"/>
</dbReference>
<dbReference type="PANTHER" id="PTHR31907">
    <property type="entry name" value="MLP-LIKE PROTEIN 423"/>
    <property type="match status" value="1"/>
</dbReference>
<sequence>MGLRGKLVAAVEFKAGGDLYHELLRYKPDQFAVITPKNVQGCDLHEGEYGKVGSIINWRYTHDGKAKLAKNLIEAIDEEKKMIKYKVLEGDLMEEYKEFVATFHVETKDGIDLVTWTFEYETLNDDGEPPISLLAYFIALTKDIENHHGIEMGLSGKLVAAVEFKAGGDLFHELLGYKPDQFAVITPEKVQGCDLHEGEYGKVGSIINWRYTHDGKAKTGKELIQAIDEKNKMIVFKLLEGDLMEEYKEFVITFHVETKGGIDLVTWTFEYESLNDDGEHPISLLAYFIAMTKDIENHHAINN</sequence>
<feature type="domain" description="Bet v I/Major latex protein" evidence="1">
    <location>
        <begin position="2"/>
        <end position="151"/>
    </location>
</feature>
<dbReference type="Pfam" id="PF00407">
    <property type="entry name" value="Bet_v_1"/>
    <property type="match status" value="2"/>
</dbReference>
<protein>
    <recommendedName>
        <fullName evidence="1">Bet v I/Major latex protein domain-containing protein</fullName>
    </recommendedName>
</protein>
<evidence type="ECO:0000259" key="1">
    <source>
        <dbReference type="SMART" id="SM01037"/>
    </source>
</evidence>
<name>A0ABD3TV58_9LAMI</name>
<dbReference type="EMBL" id="JBJXBP010000003">
    <property type="protein sequence ID" value="KAL3839898.1"/>
    <property type="molecule type" value="Genomic_DNA"/>
</dbReference>
<evidence type="ECO:0000313" key="3">
    <source>
        <dbReference type="Proteomes" id="UP001634393"/>
    </source>
</evidence>
<dbReference type="Gene3D" id="3.30.530.20">
    <property type="match status" value="2"/>
</dbReference>